<dbReference type="GO" id="GO:0015891">
    <property type="term" value="P:siderophore transport"/>
    <property type="evidence" value="ECO:0007669"/>
    <property type="project" value="InterPro"/>
</dbReference>
<dbReference type="AlphaFoldDB" id="A7HQ16"/>
<evidence type="ECO:0000256" key="2">
    <source>
        <dbReference type="ARBA" id="ARBA00009810"/>
    </source>
</evidence>
<gene>
    <name evidence="15" type="ordered locus">Plav_0376</name>
</gene>
<organism evidence="15 16">
    <name type="scientific">Parvibaculum lavamentivorans (strain DS-1 / DSM 13023 / NCIMB 13966)</name>
    <dbReference type="NCBI Taxonomy" id="402881"/>
    <lineage>
        <taxon>Bacteria</taxon>
        <taxon>Pseudomonadati</taxon>
        <taxon>Pseudomonadota</taxon>
        <taxon>Alphaproteobacteria</taxon>
        <taxon>Hyphomicrobiales</taxon>
        <taxon>Parvibaculaceae</taxon>
        <taxon>Parvibaculum</taxon>
    </lineage>
</organism>
<dbReference type="Proteomes" id="UP000006377">
    <property type="component" value="Chromosome"/>
</dbReference>
<evidence type="ECO:0000259" key="14">
    <source>
        <dbReference type="Pfam" id="PF07715"/>
    </source>
</evidence>
<dbReference type="GO" id="GO:0009279">
    <property type="term" value="C:cell outer membrane"/>
    <property type="evidence" value="ECO:0007669"/>
    <property type="project" value="UniProtKB-SubCell"/>
</dbReference>
<dbReference type="InterPro" id="IPR012910">
    <property type="entry name" value="Plug_dom"/>
</dbReference>
<evidence type="ECO:0000256" key="7">
    <source>
        <dbReference type="ARBA" id="ARBA00023136"/>
    </source>
</evidence>
<accession>A7HQ16</accession>
<evidence type="ECO:0000256" key="10">
    <source>
        <dbReference type="PROSITE-ProRule" id="PRU01360"/>
    </source>
</evidence>
<comment type="subcellular location">
    <subcellularLocation>
        <location evidence="1 10">Cell outer membrane</location>
        <topology evidence="1 10">Multi-pass membrane protein</topology>
    </subcellularLocation>
</comment>
<feature type="chain" id="PRO_5002710448" evidence="12">
    <location>
        <begin position="29"/>
        <end position="769"/>
    </location>
</feature>
<keyword evidence="3 10" id="KW-0813">Transport</keyword>
<dbReference type="OrthoDB" id="9760333at2"/>
<dbReference type="Pfam" id="PF00593">
    <property type="entry name" value="TonB_dep_Rec_b-barrel"/>
    <property type="match status" value="1"/>
</dbReference>
<evidence type="ECO:0000256" key="4">
    <source>
        <dbReference type="ARBA" id="ARBA00022452"/>
    </source>
</evidence>
<dbReference type="InterPro" id="IPR010105">
    <property type="entry name" value="TonB_sidphr_rcpt"/>
</dbReference>
<protein>
    <submittedName>
        <fullName evidence="15">TonB-dependent siderophore receptor</fullName>
    </submittedName>
</protein>
<feature type="domain" description="TonB-dependent receptor-like beta-barrel" evidence="13">
    <location>
        <begin position="291"/>
        <end position="737"/>
    </location>
</feature>
<dbReference type="HOGENOM" id="CLU_008287_9_1_5"/>
<keyword evidence="9 10" id="KW-0998">Cell outer membrane</keyword>
<name>A7HQ16_PARL1</name>
<dbReference type="EMBL" id="CP000774">
    <property type="protein sequence ID" value="ABS61999.1"/>
    <property type="molecule type" value="Genomic_DNA"/>
</dbReference>
<evidence type="ECO:0000256" key="1">
    <source>
        <dbReference type="ARBA" id="ARBA00004571"/>
    </source>
</evidence>
<keyword evidence="5 10" id="KW-0812">Transmembrane</keyword>
<keyword evidence="16" id="KW-1185">Reference proteome</keyword>
<dbReference type="GO" id="GO:0015344">
    <property type="term" value="F:siderophore uptake transmembrane transporter activity"/>
    <property type="evidence" value="ECO:0007669"/>
    <property type="project" value="TreeGrafter"/>
</dbReference>
<keyword evidence="12" id="KW-0732">Signal</keyword>
<comment type="similarity">
    <text evidence="2 10 11">Belongs to the TonB-dependent receptor family.</text>
</comment>
<evidence type="ECO:0000313" key="15">
    <source>
        <dbReference type="EMBL" id="ABS61999.1"/>
    </source>
</evidence>
<dbReference type="InterPro" id="IPR039426">
    <property type="entry name" value="TonB-dep_rcpt-like"/>
</dbReference>
<evidence type="ECO:0000256" key="8">
    <source>
        <dbReference type="ARBA" id="ARBA00023170"/>
    </source>
</evidence>
<dbReference type="PANTHER" id="PTHR32552">
    <property type="entry name" value="FERRICHROME IRON RECEPTOR-RELATED"/>
    <property type="match status" value="1"/>
</dbReference>
<dbReference type="InterPro" id="IPR037066">
    <property type="entry name" value="Plug_dom_sf"/>
</dbReference>
<dbReference type="KEGG" id="pla:Plav_0376"/>
<keyword evidence="4 10" id="KW-1134">Transmembrane beta strand</keyword>
<dbReference type="GO" id="GO:0038023">
    <property type="term" value="F:signaling receptor activity"/>
    <property type="evidence" value="ECO:0007669"/>
    <property type="project" value="InterPro"/>
</dbReference>
<sequence length="769" mass="82464">MTRTKLLKSSASHLALMAGLAVSITSFAAVAQEPKPAVPQSEAEADGATVTAPINVQGNTEGDYKVDDLSSAKQTAPILDTPQTVTVVPQEVIREQAARNLTEVLKSTPGISFNGGENGFGTSANNFSLRGFDTSGSVFIDGARDSGSYTRDVFNVEQVEVFKGPAADNGRGGAGGYVNIVTKSPQLDDFIAGTVSYGFDEYDSEDRKRATVDVNQRIGQNSAIRINALMEDSGIPGREIAEQKAWGIAPSLAFGLGTEFRAIFSYEHVERNDLPEWGVPGAAYSDMNANNPDGQAAFDPALAGMSRDAFFGLSSDFDDVDSDAVIARFEYDLAPTATLSNQTRWSVTDRTARYTLPTGNAGGGVINTQTQFYDRENTSLSNLTDLSLRFTTGMLRHHVSAGIELTKEESEATRFGAVNSTTSAFNPDPNRAPGAPFVPASTADVEVKTIAAYAYDTMEIDPKWQVTGGVRAERYEVEIVSSDASIAGGNTYDDSETLLGGKIGLVHKPVSNGSVYVSFGMSEQPYGSFLSNPDISRTGANAFPGFVPGAKPITAYNYEVGTKWDLFGDRLLATAALFRTEKKDVAFSSGGALLGYGQQIVQGLELGATGKLTEEWNVFGGLLLMDSERKHDPAFDAVLRAANPGDYGTATTTNGDELAFTPNVSASLWTTYRLPVGLTFGGGMRYVGSSYLGRPDDALRVIANSRYGEVPSYTVFDAMVSYEVTESIDLRLNVENLTDRTYISSSNWNGRRVMLGNPRTFIVSTSFKF</sequence>
<dbReference type="STRING" id="402881.Plav_0376"/>
<dbReference type="Gene3D" id="2.40.170.20">
    <property type="entry name" value="TonB-dependent receptor, beta-barrel domain"/>
    <property type="match status" value="1"/>
</dbReference>
<evidence type="ECO:0000256" key="12">
    <source>
        <dbReference type="SAM" id="SignalP"/>
    </source>
</evidence>
<feature type="domain" description="TonB-dependent receptor plug" evidence="14">
    <location>
        <begin position="78"/>
        <end position="176"/>
    </location>
</feature>
<dbReference type="InterPro" id="IPR000531">
    <property type="entry name" value="Beta-barrel_TonB"/>
</dbReference>
<dbReference type="CDD" id="cd01347">
    <property type="entry name" value="ligand_gated_channel"/>
    <property type="match status" value="1"/>
</dbReference>
<feature type="signal peptide" evidence="12">
    <location>
        <begin position="1"/>
        <end position="28"/>
    </location>
</feature>
<dbReference type="Pfam" id="PF07715">
    <property type="entry name" value="Plug"/>
    <property type="match status" value="1"/>
</dbReference>
<evidence type="ECO:0000313" key="16">
    <source>
        <dbReference type="Proteomes" id="UP000006377"/>
    </source>
</evidence>
<dbReference type="RefSeq" id="WP_011995290.1">
    <property type="nucleotide sequence ID" value="NC_009719.1"/>
</dbReference>
<keyword evidence="8 15" id="KW-0675">Receptor</keyword>
<dbReference type="NCBIfam" id="TIGR01783">
    <property type="entry name" value="TonB-siderophor"/>
    <property type="match status" value="1"/>
</dbReference>
<dbReference type="PANTHER" id="PTHR32552:SF83">
    <property type="entry name" value="BLR3904 PROTEIN"/>
    <property type="match status" value="1"/>
</dbReference>
<proteinExistence type="inferred from homology"/>
<evidence type="ECO:0000256" key="3">
    <source>
        <dbReference type="ARBA" id="ARBA00022448"/>
    </source>
</evidence>
<keyword evidence="7 10" id="KW-0472">Membrane</keyword>
<dbReference type="eggNOG" id="COG4774">
    <property type="taxonomic scope" value="Bacteria"/>
</dbReference>
<evidence type="ECO:0000256" key="6">
    <source>
        <dbReference type="ARBA" id="ARBA00023077"/>
    </source>
</evidence>
<dbReference type="Gene3D" id="2.170.130.10">
    <property type="entry name" value="TonB-dependent receptor, plug domain"/>
    <property type="match status" value="1"/>
</dbReference>
<evidence type="ECO:0000256" key="5">
    <source>
        <dbReference type="ARBA" id="ARBA00022692"/>
    </source>
</evidence>
<dbReference type="PROSITE" id="PS52016">
    <property type="entry name" value="TONB_DEPENDENT_REC_3"/>
    <property type="match status" value="1"/>
</dbReference>
<dbReference type="InterPro" id="IPR036942">
    <property type="entry name" value="Beta-barrel_TonB_sf"/>
</dbReference>
<dbReference type="SUPFAM" id="SSF56935">
    <property type="entry name" value="Porins"/>
    <property type="match status" value="1"/>
</dbReference>
<evidence type="ECO:0000256" key="11">
    <source>
        <dbReference type="RuleBase" id="RU003357"/>
    </source>
</evidence>
<reference evidence="15 16" key="1">
    <citation type="journal article" date="2011" name="Stand. Genomic Sci.">
        <title>Complete genome sequence of Parvibaculum lavamentivorans type strain (DS-1(T)).</title>
        <authorList>
            <person name="Schleheck D."/>
            <person name="Weiss M."/>
            <person name="Pitluck S."/>
            <person name="Bruce D."/>
            <person name="Land M.L."/>
            <person name="Han S."/>
            <person name="Saunders E."/>
            <person name="Tapia R."/>
            <person name="Detter C."/>
            <person name="Brettin T."/>
            <person name="Han J."/>
            <person name="Woyke T."/>
            <person name="Goodwin L."/>
            <person name="Pennacchio L."/>
            <person name="Nolan M."/>
            <person name="Cook A.M."/>
            <person name="Kjelleberg S."/>
            <person name="Thomas T."/>
        </authorList>
    </citation>
    <scope>NUCLEOTIDE SEQUENCE [LARGE SCALE GENOMIC DNA]</scope>
    <source>
        <strain evidence="16">DS-1 / DSM 13023 / NCIMB 13966</strain>
    </source>
</reference>
<evidence type="ECO:0000259" key="13">
    <source>
        <dbReference type="Pfam" id="PF00593"/>
    </source>
</evidence>
<evidence type="ECO:0000256" key="9">
    <source>
        <dbReference type="ARBA" id="ARBA00023237"/>
    </source>
</evidence>
<keyword evidence="6 11" id="KW-0798">TonB box</keyword>